<feature type="repeat" description="ANK" evidence="3">
    <location>
        <begin position="160"/>
        <end position="192"/>
    </location>
</feature>
<dbReference type="EnsemblMetazoa" id="Aqu2.1.26417_001">
    <property type="protein sequence ID" value="Aqu2.1.26417_001"/>
    <property type="gene ID" value="Aqu2.1.26417"/>
</dbReference>
<keyword evidence="4" id="KW-0732">Signal</keyword>
<dbReference type="eggNOG" id="KOG4412">
    <property type="taxonomic scope" value="Eukaryota"/>
</dbReference>
<accession>A0A1X7UF55</accession>
<sequence>MLRLLGVFFGLPLLWKSVGIFSSEQPSPCLLLIPHRVVDQTTPLHDATRSGSEIMVTALVNNKANLNAKDWMLDKTLPPVVSGDKTKLRRGAHDEGTPLHYAARSGSETIVTILVKNGADVNAKNKVQETPLHYAAGSGSETIVTILVKNGADVNAMDKVQKTPLHYAARSGSETIVTILVKNGADVNAMDKVRTLVMFCFFENMSEALAFK</sequence>
<dbReference type="InterPro" id="IPR002110">
    <property type="entry name" value="Ankyrin_rpt"/>
</dbReference>
<keyword evidence="1" id="KW-0677">Repeat</keyword>
<dbReference type="Pfam" id="PF12796">
    <property type="entry name" value="Ank_2"/>
    <property type="match status" value="1"/>
</dbReference>
<dbReference type="PANTHER" id="PTHR24134">
    <property type="entry name" value="ANKYRIN REPEAT-CONTAINING PROTEIN DDB_G0279043"/>
    <property type="match status" value="1"/>
</dbReference>
<evidence type="ECO:0000256" key="2">
    <source>
        <dbReference type="ARBA" id="ARBA00023043"/>
    </source>
</evidence>
<dbReference type="PROSITE" id="PS50088">
    <property type="entry name" value="ANK_REPEAT"/>
    <property type="match status" value="4"/>
</dbReference>
<dbReference type="OMA" id="CNANIEA"/>
<keyword evidence="2 3" id="KW-0040">ANK repeat</keyword>
<feature type="repeat" description="ANK" evidence="3">
    <location>
        <begin position="39"/>
        <end position="71"/>
    </location>
</feature>
<dbReference type="PANTHER" id="PTHR24134:SF9">
    <property type="entry name" value="ANKYRIN REPEAT AND SOCS BOX PROTEIN 8"/>
    <property type="match status" value="1"/>
</dbReference>
<dbReference type="PROSITE" id="PS50297">
    <property type="entry name" value="ANK_REP_REGION"/>
    <property type="match status" value="4"/>
</dbReference>
<protein>
    <submittedName>
        <fullName evidence="5">Uncharacterized protein</fullName>
    </submittedName>
</protein>
<dbReference type="PRINTS" id="PR01415">
    <property type="entry name" value="ANKYRIN"/>
</dbReference>
<dbReference type="SMART" id="SM00248">
    <property type="entry name" value="ANK"/>
    <property type="match status" value="4"/>
</dbReference>
<feature type="signal peptide" evidence="4">
    <location>
        <begin position="1"/>
        <end position="19"/>
    </location>
</feature>
<proteinExistence type="predicted"/>
<evidence type="ECO:0000256" key="1">
    <source>
        <dbReference type="ARBA" id="ARBA00022737"/>
    </source>
</evidence>
<dbReference type="Gene3D" id="1.25.40.20">
    <property type="entry name" value="Ankyrin repeat-containing domain"/>
    <property type="match status" value="3"/>
</dbReference>
<feature type="repeat" description="ANK" evidence="3">
    <location>
        <begin position="127"/>
        <end position="159"/>
    </location>
</feature>
<dbReference type="InParanoid" id="A0A1X7UF55"/>
<dbReference type="Pfam" id="PF00023">
    <property type="entry name" value="Ank"/>
    <property type="match status" value="1"/>
</dbReference>
<dbReference type="OrthoDB" id="8195621at2759"/>
<dbReference type="STRING" id="400682.A0A1X7UF55"/>
<evidence type="ECO:0000313" key="5">
    <source>
        <dbReference type="EnsemblMetazoa" id="Aqu2.1.26417_001"/>
    </source>
</evidence>
<evidence type="ECO:0000256" key="4">
    <source>
        <dbReference type="SAM" id="SignalP"/>
    </source>
</evidence>
<evidence type="ECO:0000256" key="3">
    <source>
        <dbReference type="PROSITE-ProRule" id="PRU00023"/>
    </source>
</evidence>
<dbReference type="SUPFAM" id="SSF48403">
    <property type="entry name" value="Ankyrin repeat"/>
    <property type="match status" value="1"/>
</dbReference>
<name>A0A1X7UF55_AMPQE</name>
<organism evidence="5">
    <name type="scientific">Amphimedon queenslandica</name>
    <name type="common">Sponge</name>
    <dbReference type="NCBI Taxonomy" id="400682"/>
    <lineage>
        <taxon>Eukaryota</taxon>
        <taxon>Metazoa</taxon>
        <taxon>Porifera</taxon>
        <taxon>Demospongiae</taxon>
        <taxon>Heteroscleromorpha</taxon>
        <taxon>Haplosclerida</taxon>
        <taxon>Niphatidae</taxon>
        <taxon>Amphimedon</taxon>
    </lineage>
</organism>
<reference evidence="5" key="1">
    <citation type="submission" date="2017-05" db="UniProtKB">
        <authorList>
            <consortium name="EnsemblMetazoa"/>
        </authorList>
    </citation>
    <scope>IDENTIFICATION</scope>
</reference>
<feature type="chain" id="PRO_5010864817" evidence="4">
    <location>
        <begin position="20"/>
        <end position="212"/>
    </location>
</feature>
<dbReference type="AlphaFoldDB" id="A0A1X7UF55"/>
<dbReference type="InterPro" id="IPR036770">
    <property type="entry name" value="Ankyrin_rpt-contain_sf"/>
</dbReference>
<feature type="repeat" description="ANK" evidence="3">
    <location>
        <begin position="94"/>
        <end position="126"/>
    </location>
</feature>